<organism evidence="1 2">
    <name type="scientific">Chelydra serpentina</name>
    <name type="common">Snapping turtle</name>
    <name type="synonym">Testudo serpentina</name>
    <dbReference type="NCBI Taxonomy" id="8475"/>
    <lineage>
        <taxon>Eukaryota</taxon>
        <taxon>Metazoa</taxon>
        <taxon>Chordata</taxon>
        <taxon>Craniata</taxon>
        <taxon>Vertebrata</taxon>
        <taxon>Euteleostomi</taxon>
        <taxon>Archelosauria</taxon>
        <taxon>Testudinata</taxon>
        <taxon>Testudines</taxon>
        <taxon>Cryptodira</taxon>
        <taxon>Durocryptodira</taxon>
        <taxon>Americhelydia</taxon>
        <taxon>Chelydroidea</taxon>
        <taxon>Chelydridae</taxon>
        <taxon>Chelydra</taxon>
    </lineage>
</organism>
<evidence type="ECO:0000313" key="2">
    <source>
        <dbReference type="Proteomes" id="UP000694403"/>
    </source>
</evidence>
<accession>A0A8C3TBC2</accession>
<keyword evidence="2" id="KW-1185">Reference proteome</keyword>
<dbReference type="GO" id="GO:0005634">
    <property type="term" value="C:nucleus"/>
    <property type="evidence" value="ECO:0007669"/>
    <property type="project" value="InterPro"/>
</dbReference>
<reference evidence="1" key="2">
    <citation type="submission" date="2025-09" db="UniProtKB">
        <authorList>
            <consortium name="Ensembl"/>
        </authorList>
    </citation>
    <scope>IDENTIFICATION</scope>
</reference>
<dbReference type="AlphaFoldDB" id="A0A8C3TBC2"/>
<sequence>MSSPAGEGGELRGRSLQDLQEMLRHQERVLAARTFIYRLPDKGKKISDFVEKLKLARAQQEELRRTTELLSVVRLAFQTKQEEINTNKQRVALSENKSTNKVFSSIYENSATHVNKTSTTVLQDKEDECTERRDTRTASAKGHKKLDQIECMIEDHAKSHESESNLNSSTISLMKIDQQIPKYSSLGETESAVDASGNSGDMLVDAFETVAVGDGNNNERKSEKEQNINLGGGARGGLGYFYYLPFYGSTLQERKQLPAEPAPLPSRSGRAHRTCQLRAQLRSKEPGNSQPLMLWKLLISCSFHFAAWPTPGADLTGAIQDPFEGMGIFPLTSGALGQAPGELHVMGNVINPAQPTSAPGKFR</sequence>
<dbReference type="Proteomes" id="UP000694403">
    <property type="component" value="Unplaced"/>
</dbReference>
<evidence type="ECO:0000313" key="1">
    <source>
        <dbReference type="Ensembl" id="ENSCSRP00000025407.1"/>
    </source>
</evidence>
<dbReference type="GO" id="GO:0006368">
    <property type="term" value="P:transcription elongation by RNA polymerase II"/>
    <property type="evidence" value="ECO:0007669"/>
    <property type="project" value="InterPro"/>
</dbReference>
<dbReference type="Pfam" id="PF15328">
    <property type="entry name" value="GCOM2"/>
    <property type="match status" value="1"/>
</dbReference>
<proteinExistence type="predicted"/>
<reference evidence="1" key="1">
    <citation type="submission" date="2025-08" db="UniProtKB">
        <authorList>
            <consortium name="Ensembl"/>
        </authorList>
    </citation>
    <scope>IDENTIFICATION</scope>
</reference>
<name>A0A8C3TBC2_CHESE</name>
<dbReference type="Ensembl" id="ENSCSRT00000026478.1">
    <property type="protein sequence ID" value="ENSCSRP00000025407.1"/>
    <property type="gene ID" value="ENSCSRG00000019007.1"/>
</dbReference>
<dbReference type="InterPro" id="IPR026213">
    <property type="entry name" value="GRINL1"/>
</dbReference>
<dbReference type="PRINTS" id="PR02085">
    <property type="entry name" value="POLR2GRINL1"/>
</dbReference>
<protein>
    <submittedName>
        <fullName evidence="1">Uncharacterized protein</fullName>
    </submittedName>
</protein>
<dbReference type="GO" id="GO:0003711">
    <property type="term" value="F:transcription elongation factor activity"/>
    <property type="evidence" value="ECO:0007669"/>
    <property type="project" value="InterPro"/>
</dbReference>